<dbReference type="GO" id="GO:0018104">
    <property type="term" value="P:peptidoglycan-protein cross-linking"/>
    <property type="evidence" value="ECO:0007669"/>
    <property type="project" value="TreeGrafter"/>
</dbReference>
<evidence type="ECO:0000256" key="5">
    <source>
        <dbReference type="ARBA" id="ARBA00022801"/>
    </source>
</evidence>
<dbReference type="KEGG" id="gfe:Gferi_07665"/>
<dbReference type="InterPro" id="IPR005490">
    <property type="entry name" value="LD_TPept_cat_dom"/>
</dbReference>
<evidence type="ECO:0000256" key="1">
    <source>
        <dbReference type="ARBA" id="ARBA00004752"/>
    </source>
</evidence>
<evidence type="ECO:0000259" key="10">
    <source>
        <dbReference type="PROSITE" id="PS51782"/>
    </source>
</evidence>
<evidence type="ECO:0000256" key="9">
    <source>
        <dbReference type="PROSITE-ProRule" id="PRU01373"/>
    </source>
</evidence>
<dbReference type="PROSITE" id="PS51782">
    <property type="entry name" value="LYSM"/>
    <property type="match status" value="1"/>
</dbReference>
<dbReference type="Pfam" id="PF01476">
    <property type="entry name" value="LysM"/>
    <property type="match status" value="1"/>
</dbReference>
<dbReference type="GO" id="GO:0008360">
    <property type="term" value="P:regulation of cell shape"/>
    <property type="evidence" value="ECO:0007669"/>
    <property type="project" value="UniProtKB-UniRule"/>
</dbReference>
<dbReference type="SMART" id="SM00257">
    <property type="entry name" value="LysM"/>
    <property type="match status" value="1"/>
</dbReference>
<gene>
    <name evidence="12" type="ORF">Gferi_07665</name>
</gene>
<dbReference type="InterPro" id="IPR036779">
    <property type="entry name" value="LysM_dom_sf"/>
</dbReference>
<keyword evidence="3" id="KW-0328">Glycosyltransferase</keyword>
<accession>A0A1D8GQ29</accession>
<reference evidence="12 13" key="1">
    <citation type="submission" date="2016-09" db="EMBL/GenBank/DDBJ databases">
        <title>Genomic analysis reveals versatility of anaerobic energy metabolism of Geosporobacter ferrireducens IRF9 of phylum Firmicutes.</title>
        <authorList>
            <person name="Kim S.-J."/>
        </authorList>
    </citation>
    <scope>NUCLEOTIDE SEQUENCE [LARGE SCALE GENOMIC DNA]</scope>
    <source>
        <strain evidence="12 13">IRF9</strain>
    </source>
</reference>
<evidence type="ECO:0000313" key="13">
    <source>
        <dbReference type="Proteomes" id="UP000095743"/>
    </source>
</evidence>
<dbReference type="EMBL" id="CP017269">
    <property type="protein sequence ID" value="AOT73036.1"/>
    <property type="molecule type" value="Genomic_DNA"/>
</dbReference>
<dbReference type="Pfam" id="PF03734">
    <property type="entry name" value="YkuD"/>
    <property type="match status" value="1"/>
</dbReference>
<dbReference type="GO" id="GO:0071972">
    <property type="term" value="F:peptidoglycan L,D-transpeptidase activity"/>
    <property type="evidence" value="ECO:0007669"/>
    <property type="project" value="TreeGrafter"/>
</dbReference>
<dbReference type="InterPro" id="IPR018392">
    <property type="entry name" value="LysM"/>
</dbReference>
<evidence type="ECO:0000259" key="11">
    <source>
        <dbReference type="PROSITE" id="PS52029"/>
    </source>
</evidence>
<dbReference type="Gene3D" id="2.40.440.10">
    <property type="entry name" value="L,D-transpeptidase catalytic domain-like"/>
    <property type="match status" value="1"/>
</dbReference>
<dbReference type="PROSITE" id="PS52029">
    <property type="entry name" value="LD_TPASE"/>
    <property type="match status" value="1"/>
</dbReference>
<sequence length="167" mass="18262">MFDVAGRARILVNLAQRRLYLYLDEVLQASYPVAIGKPSTPTPTGTFAVTEKAMNPGGVFGTRWIRFFEDYGIHGTNNPASIGNAVSNGCVRMYNEDVNFIYAVATIGTEVRIIPSERSFRTYTVQPGDTLYSIALRFGVSFEGLLSANVGVADVDVIYVGQQLIIP</sequence>
<feature type="active site" description="Proton donor/acceptor" evidence="9">
    <location>
        <position position="74"/>
    </location>
</feature>
<keyword evidence="5" id="KW-0378">Hydrolase</keyword>
<dbReference type="GO" id="GO:0071555">
    <property type="term" value="P:cell wall organization"/>
    <property type="evidence" value="ECO:0007669"/>
    <property type="project" value="UniProtKB-UniRule"/>
</dbReference>
<feature type="active site" description="Nucleophile" evidence="9">
    <location>
        <position position="90"/>
    </location>
</feature>
<evidence type="ECO:0000256" key="8">
    <source>
        <dbReference type="ARBA" id="ARBA00023316"/>
    </source>
</evidence>
<evidence type="ECO:0000256" key="2">
    <source>
        <dbReference type="ARBA" id="ARBA00005992"/>
    </source>
</evidence>
<feature type="domain" description="LysM" evidence="10">
    <location>
        <begin position="121"/>
        <end position="166"/>
    </location>
</feature>
<dbReference type="SUPFAM" id="SSF54106">
    <property type="entry name" value="LysM domain"/>
    <property type="match status" value="1"/>
</dbReference>
<keyword evidence="8 9" id="KW-0961">Cell wall biogenesis/degradation</keyword>
<protein>
    <submittedName>
        <fullName evidence="12">Uncharacterized protein</fullName>
    </submittedName>
</protein>
<feature type="domain" description="L,D-TPase catalytic" evidence="11">
    <location>
        <begin position="8"/>
        <end position="114"/>
    </location>
</feature>
<dbReference type="UniPathway" id="UPA00219"/>
<dbReference type="SUPFAM" id="SSF141523">
    <property type="entry name" value="L,D-transpeptidase catalytic domain-like"/>
    <property type="match status" value="1"/>
</dbReference>
<comment type="pathway">
    <text evidence="1 9">Cell wall biogenesis; peptidoglycan biosynthesis.</text>
</comment>
<dbReference type="CDD" id="cd00118">
    <property type="entry name" value="LysM"/>
    <property type="match status" value="1"/>
</dbReference>
<evidence type="ECO:0000256" key="7">
    <source>
        <dbReference type="ARBA" id="ARBA00022984"/>
    </source>
</evidence>
<keyword evidence="6 9" id="KW-0133">Cell shape</keyword>
<keyword evidence="7 9" id="KW-0573">Peptidoglycan synthesis</keyword>
<dbReference type="CDD" id="cd16913">
    <property type="entry name" value="YkuD_like"/>
    <property type="match status" value="1"/>
</dbReference>
<evidence type="ECO:0000256" key="4">
    <source>
        <dbReference type="ARBA" id="ARBA00022679"/>
    </source>
</evidence>
<organism evidence="12 13">
    <name type="scientific">Geosporobacter ferrireducens</name>
    <dbReference type="NCBI Taxonomy" id="1424294"/>
    <lineage>
        <taxon>Bacteria</taxon>
        <taxon>Bacillati</taxon>
        <taxon>Bacillota</taxon>
        <taxon>Clostridia</taxon>
        <taxon>Peptostreptococcales</taxon>
        <taxon>Thermotaleaceae</taxon>
        <taxon>Geosporobacter</taxon>
    </lineage>
</organism>
<dbReference type="Proteomes" id="UP000095743">
    <property type="component" value="Chromosome"/>
</dbReference>
<dbReference type="Gene3D" id="3.10.350.10">
    <property type="entry name" value="LysM domain"/>
    <property type="match status" value="1"/>
</dbReference>
<evidence type="ECO:0000256" key="3">
    <source>
        <dbReference type="ARBA" id="ARBA00022676"/>
    </source>
</evidence>
<name>A0A1D8GQ29_9FIRM</name>
<dbReference type="GO" id="GO:0005576">
    <property type="term" value="C:extracellular region"/>
    <property type="evidence" value="ECO:0007669"/>
    <property type="project" value="TreeGrafter"/>
</dbReference>
<dbReference type="InterPro" id="IPR038063">
    <property type="entry name" value="Transpep_catalytic_dom"/>
</dbReference>
<keyword evidence="13" id="KW-1185">Reference proteome</keyword>
<dbReference type="InterPro" id="IPR050979">
    <property type="entry name" value="LD-transpeptidase"/>
</dbReference>
<evidence type="ECO:0000313" key="12">
    <source>
        <dbReference type="EMBL" id="AOT73036.1"/>
    </source>
</evidence>
<dbReference type="AlphaFoldDB" id="A0A1D8GQ29"/>
<dbReference type="PANTHER" id="PTHR30582:SF24">
    <property type="entry name" value="L,D-TRANSPEPTIDASE ERFK_SRFK-RELATED"/>
    <property type="match status" value="1"/>
</dbReference>
<keyword evidence="4" id="KW-0808">Transferase</keyword>
<dbReference type="GO" id="GO:0016757">
    <property type="term" value="F:glycosyltransferase activity"/>
    <property type="evidence" value="ECO:0007669"/>
    <property type="project" value="UniProtKB-KW"/>
</dbReference>
<comment type="similarity">
    <text evidence="2">Belongs to the YkuD family.</text>
</comment>
<evidence type="ECO:0000256" key="6">
    <source>
        <dbReference type="ARBA" id="ARBA00022960"/>
    </source>
</evidence>
<proteinExistence type="inferred from homology"/>
<dbReference type="PANTHER" id="PTHR30582">
    <property type="entry name" value="L,D-TRANSPEPTIDASE"/>
    <property type="match status" value="1"/>
</dbReference>